<dbReference type="EMBL" id="JABRWO010000012">
    <property type="protein sequence ID" value="MBA2117072.1"/>
    <property type="molecule type" value="Genomic_DNA"/>
</dbReference>
<keyword evidence="2" id="KW-1185">Reference proteome</keyword>
<dbReference type="Gene3D" id="1.10.10.10">
    <property type="entry name" value="Winged helix-like DNA-binding domain superfamily/Winged helix DNA-binding domain"/>
    <property type="match status" value="1"/>
</dbReference>
<name>A0A7V8V8T4_9BACT</name>
<comment type="caution">
    <text evidence="1">The sequence shown here is derived from an EMBL/GenBank/DDBJ whole genome shotgun (WGS) entry which is preliminary data.</text>
</comment>
<dbReference type="RefSeq" id="WP_207398449.1">
    <property type="nucleotide sequence ID" value="NZ_JABRWO010000012.1"/>
</dbReference>
<reference evidence="1 2" key="1">
    <citation type="submission" date="2020-05" db="EMBL/GenBank/DDBJ databases">
        <title>Bremerella alba sp. nov., a novel planctomycete isolated from the surface of the macroalga Fucus spiralis.</title>
        <authorList>
            <person name="Godinho O."/>
            <person name="Botelho R."/>
            <person name="Albuquerque L."/>
            <person name="Wiegand S."/>
            <person name="Da Costa M.S."/>
            <person name="Lobo-Da-Cunha A."/>
            <person name="Jogler C."/>
            <person name="Lage O.M."/>
        </authorList>
    </citation>
    <scope>NUCLEOTIDE SEQUENCE [LARGE SCALE GENOMIC DNA]</scope>
    <source>
        <strain evidence="1 2">FF15</strain>
    </source>
</reference>
<gene>
    <name evidence="1" type="ORF">HOV93_42660</name>
</gene>
<organism evidence="1 2">
    <name type="scientific">Bremerella alba</name>
    <dbReference type="NCBI Taxonomy" id="980252"/>
    <lineage>
        <taxon>Bacteria</taxon>
        <taxon>Pseudomonadati</taxon>
        <taxon>Planctomycetota</taxon>
        <taxon>Planctomycetia</taxon>
        <taxon>Pirellulales</taxon>
        <taxon>Pirellulaceae</taxon>
        <taxon>Bremerella</taxon>
    </lineage>
</organism>
<dbReference type="AlphaFoldDB" id="A0A7V8V8T4"/>
<evidence type="ECO:0008006" key="3">
    <source>
        <dbReference type="Google" id="ProtNLM"/>
    </source>
</evidence>
<accession>A0A7V8V8T4</accession>
<dbReference type="InterPro" id="IPR036388">
    <property type="entry name" value="WH-like_DNA-bd_sf"/>
</dbReference>
<evidence type="ECO:0000313" key="1">
    <source>
        <dbReference type="EMBL" id="MBA2117072.1"/>
    </source>
</evidence>
<evidence type="ECO:0000313" key="2">
    <source>
        <dbReference type="Proteomes" id="UP000551616"/>
    </source>
</evidence>
<proteinExistence type="predicted"/>
<sequence length="71" mass="8009">MTSNQQGCGVISRQELYTTRQLKARLGISDASIREMKREGLPVIRLGKRAFISGNQIIEFLERRASNAQES</sequence>
<dbReference type="SUPFAM" id="SSF46955">
    <property type="entry name" value="Putative DNA-binding domain"/>
    <property type="match status" value="1"/>
</dbReference>
<dbReference type="Proteomes" id="UP000551616">
    <property type="component" value="Unassembled WGS sequence"/>
</dbReference>
<dbReference type="InterPro" id="IPR009061">
    <property type="entry name" value="DNA-bd_dom_put_sf"/>
</dbReference>
<protein>
    <recommendedName>
        <fullName evidence="3">Helix-turn-helix domain-containing protein</fullName>
    </recommendedName>
</protein>